<dbReference type="CDD" id="cd04096">
    <property type="entry name" value="eEF2_snRNP_like_C"/>
    <property type="match status" value="1"/>
</dbReference>
<evidence type="ECO:0000256" key="7">
    <source>
        <dbReference type="ARBA" id="ARBA00048548"/>
    </source>
</evidence>
<dbReference type="PANTHER" id="PTHR42908">
    <property type="entry name" value="TRANSLATION ELONGATION FACTOR-RELATED"/>
    <property type="match status" value="1"/>
</dbReference>
<dbReference type="FunFam" id="3.40.50.300:FF:000746">
    <property type="entry name" value="Ribosome assembly protein 1"/>
    <property type="match status" value="1"/>
</dbReference>
<dbReference type="Pfam" id="PF00009">
    <property type="entry name" value="GTP_EFTU"/>
    <property type="match status" value="1"/>
</dbReference>
<evidence type="ECO:0000256" key="1">
    <source>
        <dbReference type="ARBA" id="ARBA00004496"/>
    </source>
</evidence>
<dbReference type="Gene3D" id="3.40.50.300">
    <property type="entry name" value="P-loop containing nucleotide triphosphate hydrolases"/>
    <property type="match status" value="1"/>
</dbReference>
<dbReference type="EMBL" id="CP118376">
    <property type="protein sequence ID" value="WFD43006.1"/>
    <property type="molecule type" value="Genomic_DNA"/>
</dbReference>
<dbReference type="InterPro" id="IPR020568">
    <property type="entry name" value="Ribosomal_Su5_D2-typ_SF"/>
</dbReference>
<dbReference type="InterPro" id="IPR027417">
    <property type="entry name" value="P-loop_NTPase"/>
</dbReference>
<dbReference type="InterPro" id="IPR000795">
    <property type="entry name" value="T_Tr_GTP-bd_dom"/>
</dbReference>
<dbReference type="InterPro" id="IPR000640">
    <property type="entry name" value="EFG_V-like"/>
</dbReference>
<dbReference type="CDD" id="cd01885">
    <property type="entry name" value="EF2"/>
    <property type="match status" value="1"/>
</dbReference>
<dbReference type="NCBIfam" id="TIGR00231">
    <property type="entry name" value="small_GTP"/>
    <property type="match status" value="1"/>
</dbReference>
<dbReference type="SUPFAM" id="SSF54980">
    <property type="entry name" value="EF-G C-terminal domain-like"/>
    <property type="match status" value="2"/>
</dbReference>
<dbReference type="PRINTS" id="PR00315">
    <property type="entry name" value="ELONGATNFCT"/>
</dbReference>
<evidence type="ECO:0000256" key="5">
    <source>
        <dbReference type="ARBA" id="ARBA00022801"/>
    </source>
</evidence>
<comment type="catalytic activity">
    <reaction evidence="7">
        <text>GTP + H2O = GDP + phosphate + H(+)</text>
        <dbReference type="Rhea" id="RHEA:19669"/>
        <dbReference type="ChEBI" id="CHEBI:15377"/>
        <dbReference type="ChEBI" id="CHEBI:15378"/>
        <dbReference type="ChEBI" id="CHEBI:37565"/>
        <dbReference type="ChEBI" id="CHEBI:43474"/>
        <dbReference type="ChEBI" id="CHEBI:58189"/>
    </reaction>
</comment>
<dbReference type="SUPFAM" id="SSF52540">
    <property type="entry name" value="P-loop containing nucleoside triphosphate hydrolases"/>
    <property type="match status" value="1"/>
</dbReference>
<dbReference type="InterPro" id="IPR009000">
    <property type="entry name" value="Transl_B-barrel_sf"/>
</dbReference>
<organism evidence="12 13">
    <name type="scientific">Malassezia psittaci</name>
    <dbReference type="NCBI Taxonomy" id="1821823"/>
    <lineage>
        <taxon>Eukaryota</taxon>
        <taxon>Fungi</taxon>
        <taxon>Dikarya</taxon>
        <taxon>Basidiomycota</taxon>
        <taxon>Ustilaginomycotina</taxon>
        <taxon>Malasseziomycetes</taxon>
        <taxon>Malasseziales</taxon>
        <taxon>Malasseziaceae</taxon>
        <taxon>Malassezia</taxon>
    </lineage>
</organism>
<dbReference type="Gene3D" id="3.90.1430.10">
    <property type="entry name" value="Yeast translation eEF2 (G' domain)"/>
    <property type="match status" value="1"/>
</dbReference>
<dbReference type="InterPro" id="IPR005225">
    <property type="entry name" value="Small_GTP-bd"/>
</dbReference>
<dbReference type="FunFam" id="3.90.1430.10:FF:000002">
    <property type="entry name" value="Elongation factor like GTPase 1"/>
    <property type="match status" value="1"/>
</dbReference>
<feature type="region of interest" description="Disordered" evidence="10">
    <location>
        <begin position="469"/>
        <end position="497"/>
    </location>
</feature>
<dbReference type="Pfam" id="PF00679">
    <property type="entry name" value="EFG_C"/>
    <property type="match status" value="1"/>
</dbReference>
<dbReference type="SUPFAM" id="SSF54211">
    <property type="entry name" value="Ribosomal protein S5 domain 2-like"/>
    <property type="match status" value="1"/>
</dbReference>
<dbReference type="PANTHER" id="PTHR42908:SF3">
    <property type="entry name" value="ELONGATION FACTOR-LIKE GTPASE 1"/>
    <property type="match status" value="1"/>
</dbReference>
<dbReference type="FunFam" id="3.30.70.870:FF:000002">
    <property type="entry name" value="Translation elongation factor 2"/>
    <property type="match status" value="1"/>
</dbReference>
<dbReference type="Pfam" id="PF14492">
    <property type="entry name" value="EFG_III"/>
    <property type="match status" value="1"/>
</dbReference>
<evidence type="ECO:0000256" key="4">
    <source>
        <dbReference type="ARBA" id="ARBA00022741"/>
    </source>
</evidence>
<dbReference type="SMART" id="SM00838">
    <property type="entry name" value="EFG_C"/>
    <property type="match status" value="1"/>
</dbReference>
<evidence type="ECO:0000313" key="12">
    <source>
        <dbReference type="EMBL" id="WFD43006.1"/>
    </source>
</evidence>
<keyword evidence="13" id="KW-1185">Reference proteome</keyword>
<dbReference type="Gene3D" id="2.40.30.10">
    <property type="entry name" value="Translation factors"/>
    <property type="match status" value="1"/>
</dbReference>
<dbReference type="FunFam" id="3.30.70.240:FF:000006">
    <property type="entry name" value="Elongation factor like GTPase 1"/>
    <property type="match status" value="1"/>
</dbReference>
<dbReference type="Gene3D" id="3.30.70.240">
    <property type="match status" value="1"/>
</dbReference>
<evidence type="ECO:0000256" key="2">
    <source>
        <dbReference type="ARBA" id="ARBA00022490"/>
    </source>
</evidence>
<keyword evidence="4" id="KW-0547">Nucleotide-binding</keyword>
<protein>
    <recommendedName>
        <fullName evidence="8">Ribosome assembly protein 1</fullName>
    </recommendedName>
    <alternativeName>
        <fullName evidence="9">Elongation factor-like 1</fullName>
    </alternativeName>
</protein>
<keyword evidence="3" id="KW-0690">Ribosome biogenesis</keyword>
<dbReference type="GO" id="GO:0003924">
    <property type="term" value="F:GTPase activity"/>
    <property type="evidence" value="ECO:0007669"/>
    <property type="project" value="InterPro"/>
</dbReference>
<feature type="domain" description="Tr-type G" evidence="11">
    <location>
        <begin position="10"/>
        <end position="265"/>
    </location>
</feature>
<keyword evidence="6" id="KW-0342">GTP-binding</keyword>
<proteinExistence type="predicted"/>
<evidence type="ECO:0000256" key="3">
    <source>
        <dbReference type="ARBA" id="ARBA00022517"/>
    </source>
</evidence>
<dbReference type="GO" id="GO:0043022">
    <property type="term" value="F:ribosome binding"/>
    <property type="evidence" value="ECO:0007669"/>
    <property type="project" value="TreeGrafter"/>
</dbReference>
<dbReference type="GO" id="GO:0042256">
    <property type="term" value="P:cytosolic ribosome assembly"/>
    <property type="evidence" value="ECO:0007669"/>
    <property type="project" value="TreeGrafter"/>
</dbReference>
<evidence type="ECO:0000256" key="8">
    <source>
        <dbReference type="ARBA" id="ARBA00068031"/>
    </source>
</evidence>
<dbReference type="GO" id="GO:1990904">
    <property type="term" value="C:ribonucleoprotein complex"/>
    <property type="evidence" value="ECO:0007669"/>
    <property type="project" value="TreeGrafter"/>
</dbReference>
<comment type="subcellular location">
    <subcellularLocation>
        <location evidence="1">Cytoplasm</location>
    </subcellularLocation>
</comment>
<evidence type="ECO:0000313" key="13">
    <source>
        <dbReference type="Proteomes" id="UP001214628"/>
    </source>
</evidence>
<name>A0AAF0JK07_9BASI</name>
<evidence type="ECO:0000256" key="10">
    <source>
        <dbReference type="SAM" id="MobiDB-lite"/>
    </source>
</evidence>
<dbReference type="Gene3D" id="3.30.70.870">
    <property type="entry name" value="Elongation Factor G (Translational Gtpase), domain 3"/>
    <property type="match status" value="1"/>
</dbReference>
<feature type="region of interest" description="Disordered" evidence="10">
    <location>
        <begin position="693"/>
        <end position="713"/>
    </location>
</feature>
<dbReference type="Proteomes" id="UP001214628">
    <property type="component" value="Chromosome 2"/>
</dbReference>
<accession>A0AAF0JK07</accession>
<dbReference type="InterPro" id="IPR014721">
    <property type="entry name" value="Ribsml_uS5_D2-typ_fold_subgr"/>
</dbReference>
<dbReference type="SUPFAM" id="SSF50447">
    <property type="entry name" value="Translation proteins"/>
    <property type="match status" value="1"/>
</dbReference>
<keyword evidence="2" id="KW-0963">Cytoplasm</keyword>
<dbReference type="Gene3D" id="3.30.230.10">
    <property type="match status" value="1"/>
</dbReference>
<dbReference type="CDD" id="cd16268">
    <property type="entry name" value="EF2_II"/>
    <property type="match status" value="1"/>
</dbReference>
<dbReference type="AlphaFoldDB" id="A0AAF0JK07"/>
<evidence type="ECO:0000256" key="6">
    <source>
        <dbReference type="ARBA" id="ARBA00023134"/>
    </source>
</evidence>
<dbReference type="GO" id="GO:0005525">
    <property type="term" value="F:GTP binding"/>
    <property type="evidence" value="ECO:0007669"/>
    <property type="project" value="UniProtKB-KW"/>
</dbReference>
<sequence length="1075" mass="119720">MPPSKAFGAQNLRNCTLIGHVDHGKSSYADSLLAANGIISSKSAGQVRYLDSREDEQERGITMEASAVSLSFKLRSLGVDGNISEVKDYMLNLVDTPGHVDFSSEVSSASRLCDGALVIVDIIEGVCSQTINVLRQAWLDGLRTILVVNKMDRLITELKLSPTEAHYRLLQLVEQANAVIGGFFTAERMEHEQRLYDEQEKAREMNQADTQQPIVLEDKDDEDLYFDPSKGNVIFASAMDHWAFRLEKFSHLYGQKLGIKEQTIRQFLWGNYYLDPKTKRVLTQKQMEKEKKNLKPMFVQFVLDNVWSIYENTVEQRDMAKVEKIIAALNLTVHPRDLKAKEAATLLQAIMSQWLPLSSCTFAAIVHNLPAPNAAQQLRLPRMIRPGIGFFASEEQLAPHNEFEKQLFTAEPGKDAGVVVYISKMFAVSTEDLPENKRVQLTADEMRQRGREMRQRAQDLGSALAATGAELSTHHSQDVESENANDSPEPAVAPAGAEEKLEREVVLGFARIYSGCINAGDEMFAILPKYNPEEAATHPSNTPYIKSIKVGALYMMMGRDLVAVQSVPAGNLFAVRGLDGIILRNGTLIKIPQQNEPPSQVINLAGVRRNATPIVRVALEPKNPADMPKLVEGLRLLNQADPCVEVMVQDNGEHVIMTAGELHLERCMKDLRERFARCKIQQSPPLVPYRETAVKGASMPPPKTPGAPRGTVSGTALNGAFHYTIRAVPLPAEITDFLVVNQPTIRKLLRKGRQESEGDDDQDADDNHSAFPSNMRSDTEKESDGMDQQAKQVSVRYFWDELQKVCDKCGSRWASILDQICAFGPRNIGPNLLIDQNVLNRSLRHRHDDLAQQMAATSLESGTLSREFVDAVENGFRLAAGKGPMCAEPMQGMAFFVEQIEIEAKENVKSSQVISSVISHVREACKAGLLDWSPRLMLAMYSCEIQAAPEVQGKVHAVLSRRRGRIVSEEMKEGTLFFTIGALLPVAESFGFAEEIRKRTSGAASPQLLFAGFQLFDLDPFWVPTTEEELEDLGEKGDRENVAKRYMDMVRKRKGLATSRRIVESAEKQRTLKSN</sequence>
<dbReference type="PROSITE" id="PS51722">
    <property type="entry name" value="G_TR_2"/>
    <property type="match status" value="1"/>
</dbReference>
<dbReference type="InterPro" id="IPR056752">
    <property type="entry name" value="EFL1"/>
</dbReference>
<dbReference type="CDD" id="cd01681">
    <property type="entry name" value="aeEF2_snRNP_like_IV"/>
    <property type="match status" value="1"/>
</dbReference>
<evidence type="ECO:0000256" key="9">
    <source>
        <dbReference type="ARBA" id="ARBA00081809"/>
    </source>
</evidence>
<dbReference type="CDD" id="cd16261">
    <property type="entry name" value="EF2_snRNP_III"/>
    <property type="match status" value="1"/>
</dbReference>
<gene>
    <name evidence="12" type="primary">RIA1</name>
    <name evidence="12" type="ORF">MPSI1_001657</name>
</gene>
<reference evidence="12" key="1">
    <citation type="submission" date="2023-02" db="EMBL/GenBank/DDBJ databases">
        <title>Mating type loci evolution in Malassezia.</title>
        <authorList>
            <person name="Coelho M.A."/>
        </authorList>
    </citation>
    <scope>NUCLEOTIDE SEQUENCE</scope>
    <source>
        <strain evidence="12">CBS 14136</strain>
    </source>
</reference>
<dbReference type="InterPro" id="IPR035647">
    <property type="entry name" value="EFG_III/V"/>
</dbReference>
<evidence type="ECO:0000259" key="11">
    <source>
        <dbReference type="PROSITE" id="PS51722"/>
    </source>
</evidence>
<dbReference type="GO" id="GO:0005829">
    <property type="term" value="C:cytosol"/>
    <property type="evidence" value="ECO:0007669"/>
    <property type="project" value="TreeGrafter"/>
</dbReference>
<dbReference type="InterPro" id="IPR041095">
    <property type="entry name" value="EFG_II"/>
</dbReference>
<dbReference type="Pfam" id="PF25118">
    <property type="entry name" value="EFL1"/>
    <property type="match status" value="1"/>
</dbReference>
<feature type="region of interest" description="Disordered" evidence="10">
    <location>
        <begin position="750"/>
        <end position="787"/>
    </location>
</feature>
<keyword evidence="5" id="KW-0378">Hydrolase</keyword>